<sequence>MASKFHLSPFSCHPFRGQYLAGREKVLLDLRTGIVQGESDYIRIIEHPEPSQDGRCTGRAVIRVDYMGPYTNARIKLDYKEPPKGWTLDIADCATADGFGGSGGITTNCAETQIVERQMRVYSNTLPGHARESINGGKLLRIIDDIVTEGVKLRLEVADESLKWNNRGPQRGQLQSQYLYTLSGQRPTRGEIEHSIYIGINRVPLENTSRVGSGLCKAIISLASDGGKFKTPLFFSKYY</sequence>
<gene>
    <name evidence="1" type="ORF">BSL78_12126</name>
</gene>
<organism evidence="1 2">
    <name type="scientific">Stichopus japonicus</name>
    <name type="common">Sea cucumber</name>
    <dbReference type="NCBI Taxonomy" id="307972"/>
    <lineage>
        <taxon>Eukaryota</taxon>
        <taxon>Metazoa</taxon>
        <taxon>Echinodermata</taxon>
        <taxon>Eleutherozoa</taxon>
        <taxon>Echinozoa</taxon>
        <taxon>Holothuroidea</taxon>
        <taxon>Aspidochirotacea</taxon>
        <taxon>Aspidochirotida</taxon>
        <taxon>Stichopodidae</taxon>
        <taxon>Apostichopus</taxon>
    </lineage>
</organism>
<proteinExistence type="predicted"/>
<reference evidence="1 2" key="1">
    <citation type="journal article" date="2017" name="PLoS Biol.">
        <title>The sea cucumber genome provides insights into morphological evolution and visceral regeneration.</title>
        <authorList>
            <person name="Zhang X."/>
            <person name="Sun L."/>
            <person name="Yuan J."/>
            <person name="Sun Y."/>
            <person name="Gao Y."/>
            <person name="Zhang L."/>
            <person name="Li S."/>
            <person name="Dai H."/>
            <person name="Hamel J.F."/>
            <person name="Liu C."/>
            <person name="Yu Y."/>
            <person name="Liu S."/>
            <person name="Lin W."/>
            <person name="Guo K."/>
            <person name="Jin S."/>
            <person name="Xu P."/>
            <person name="Storey K.B."/>
            <person name="Huan P."/>
            <person name="Zhang T."/>
            <person name="Zhou Y."/>
            <person name="Zhang J."/>
            <person name="Lin C."/>
            <person name="Li X."/>
            <person name="Xing L."/>
            <person name="Huo D."/>
            <person name="Sun M."/>
            <person name="Wang L."/>
            <person name="Mercier A."/>
            <person name="Li F."/>
            <person name="Yang H."/>
            <person name="Xiang J."/>
        </authorList>
    </citation>
    <scope>NUCLEOTIDE SEQUENCE [LARGE SCALE GENOMIC DNA]</scope>
    <source>
        <strain evidence="1">Shaxun</strain>
        <tissue evidence="1">Muscle</tissue>
    </source>
</reference>
<dbReference type="AlphaFoldDB" id="A0A2G8KSN3"/>
<evidence type="ECO:0000313" key="1">
    <source>
        <dbReference type="EMBL" id="PIK50997.1"/>
    </source>
</evidence>
<keyword evidence="2" id="KW-1185">Reference proteome</keyword>
<dbReference type="OrthoDB" id="10024657at2759"/>
<dbReference type="EMBL" id="MRZV01000395">
    <property type="protein sequence ID" value="PIK50997.1"/>
    <property type="molecule type" value="Genomic_DNA"/>
</dbReference>
<protein>
    <submittedName>
        <fullName evidence="1">Putative signal peptide, CUB and EGF-like domain-containing protein 1 isoform X9</fullName>
    </submittedName>
</protein>
<evidence type="ECO:0000313" key="2">
    <source>
        <dbReference type="Proteomes" id="UP000230750"/>
    </source>
</evidence>
<accession>A0A2G8KSN3</accession>
<comment type="caution">
    <text evidence="1">The sequence shown here is derived from an EMBL/GenBank/DDBJ whole genome shotgun (WGS) entry which is preliminary data.</text>
</comment>
<name>A0A2G8KSN3_STIJA</name>
<dbReference type="Proteomes" id="UP000230750">
    <property type="component" value="Unassembled WGS sequence"/>
</dbReference>